<dbReference type="SFLD" id="SFLDG01084">
    <property type="entry name" value="Uncharacterised_Radical_SAM_Su"/>
    <property type="match status" value="1"/>
</dbReference>
<evidence type="ECO:0000313" key="6">
    <source>
        <dbReference type="Proteomes" id="UP000664044"/>
    </source>
</evidence>
<keyword evidence="6" id="KW-1185">Reference proteome</keyword>
<keyword evidence="2" id="KW-0408">Iron</keyword>
<feature type="domain" description="Radical SAM core" evidence="4">
    <location>
        <begin position="64"/>
        <end position="301"/>
    </location>
</feature>
<dbReference type="Proteomes" id="UP000664044">
    <property type="component" value="Unassembled WGS sequence"/>
</dbReference>
<sequence length="357" mass="40900">MSSNEFLKGRGAQKNTDNRFLQHVFEMRDDFLEFCRLEGEEYESNKTQYIPIFPKTIVNKVNSPDVGMGYSMNPYQGCEHGCIYCYARNTHEYWGYSAGLDFERRILVKKAAPQLLEAKIKHKNWKAHTIVLSGNTDCYQPAERKFEITRKCLDVFLKYRHPVGIITKNALVLRDLDILRELNEHQLIGVNVSVTSLSEKTRRKLEPRTASIQKRLKTIQVLSENKIPVNAMLAPMIPGINSHELLPLAKAVADHGALSFGLTVVRLNGAIGQIFSDWIKMAMPDRAEKVLHQIQDCHGGTVNDSRFGTRTKGEGKIAEQVHEMAYIAKKRYFKDRNFPVLNTALHEQYKDGQMRLF</sequence>
<dbReference type="PANTHER" id="PTHR43432">
    <property type="entry name" value="SLR0285 PROTEIN"/>
    <property type="match status" value="1"/>
</dbReference>
<dbReference type="PANTHER" id="PTHR43432:SF3">
    <property type="entry name" value="SLR0285 PROTEIN"/>
    <property type="match status" value="1"/>
</dbReference>
<name>A0ABS3G310_9FLAO</name>
<organism evidence="5 6">
    <name type="scientific">Flagellimonas aurea</name>
    <dbReference type="NCBI Taxonomy" id="2915619"/>
    <lineage>
        <taxon>Bacteria</taxon>
        <taxon>Pseudomonadati</taxon>
        <taxon>Bacteroidota</taxon>
        <taxon>Flavobacteriia</taxon>
        <taxon>Flavobacteriales</taxon>
        <taxon>Flavobacteriaceae</taxon>
        <taxon>Flagellimonas</taxon>
    </lineage>
</organism>
<evidence type="ECO:0000256" key="1">
    <source>
        <dbReference type="ARBA" id="ARBA00022723"/>
    </source>
</evidence>
<proteinExistence type="predicted"/>
<dbReference type="RefSeq" id="WP_207031394.1">
    <property type="nucleotide sequence ID" value="NZ_JAFLNL010000001.1"/>
</dbReference>
<dbReference type="PROSITE" id="PS51918">
    <property type="entry name" value="RADICAL_SAM"/>
    <property type="match status" value="1"/>
</dbReference>
<evidence type="ECO:0000256" key="3">
    <source>
        <dbReference type="ARBA" id="ARBA00023014"/>
    </source>
</evidence>
<dbReference type="Gene3D" id="3.80.30.30">
    <property type="match status" value="1"/>
</dbReference>
<dbReference type="Pfam" id="PF04055">
    <property type="entry name" value="Radical_SAM"/>
    <property type="match status" value="1"/>
</dbReference>
<dbReference type="SUPFAM" id="SSF102114">
    <property type="entry name" value="Radical SAM enzymes"/>
    <property type="match status" value="1"/>
</dbReference>
<dbReference type="InterPro" id="IPR058240">
    <property type="entry name" value="rSAM_sf"/>
</dbReference>
<protein>
    <submittedName>
        <fullName evidence="5">PA0069 family radical SAM protein</fullName>
    </submittedName>
</protein>
<accession>A0ABS3G310</accession>
<keyword evidence="3" id="KW-0411">Iron-sulfur</keyword>
<gene>
    <name evidence="5" type="ORF">J0656_02960</name>
</gene>
<dbReference type="NCBIfam" id="NF033668">
    <property type="entry name" value="rSAM_PA0069"/>
    <property type="match status" value="1"/>
</dbReference>
<keyword evidence="1" id="KW-0479">Metal-binding</keyword>
<dbReference type="EMBL" id="JAFLNL010000001">
    <property type="protein sequence ID" value="MBO0352962.1"/>
    <property type="molecule type" value="Genomic_DNA"/>
</dbReference>
<evidence type="ECO:0000256" key="2">
    <source>
        <dbReference type="ARBA" id="ARBA00023004"/>
    </source>
</evidence>
<dbReference type="SFLD" id="SFLDS00029">
    <property type="entry name" value="Radical_SAM"/>
    <property type="match status" value="1"/>
</dbReference>
<reference evidence="5 6" key="1">
    <citation type="submission" date="2021-03" db="EMBL/GenBank/DDBJ databases">
        <title>Muricauda lutimaris sp. nov. and Muricauda ruestringensis sp. nov, two marine members of the Flavobacteriaceae isolated from deep sea sediments of Western Pacific.</title>
        <authorList>
            <person name="Zhao S."/>
            <person name="Liu R."/>
        </authorList>
    </citation>
    <scope>NUCLEOTIDE SEQUENCE [LARGE SCALE GENOMIC DNA]</scope>
    <source>
        <strain evidence="5 6">BC31-1-A7</strain>
    </source>
</reference>
<comment type="caution">
    <text evidence="5">The sequence shown here is derived from an EMBL/GenBank/DDBJ whole genome shotgun (WGS) entry which is preliminary data.</text>
</comment>
<dbReference type="InterPro" id="IPR007197">
    <property type="entry name" value="rSAM"/>
</dbReference>
<dbReference type="SMART" id="SM00729">
    <property type="entry name" value="Elp3"/>
    <property type="match status" value="1"/>
</dbReference>
<dbReference type="InterPro" id="IPR040086">
    <property type="entry name" value="MJ0683-like"/>
</dbReference>
<dbReference type="CDD" id="cd01335">
    <property type="entry name" value="Radical_SAM"/>
    <property type="match status" value="1"/>
</dbReference>
<dbReference type="InterPro" id="IPR006638">
    <property type="entry name" value="Elp3/MiaA/NifB-like_rSAM"/>
</dbReference>
<evidence type="ECO:0000259" key="4">
    <source>
        <dbReference type="PROSITE" id="PS51918"/>
    </source>
</evidence>
<evidence type="ECO:0000313" key="5">
    <source>
        <dbReference type="EMBL" id="MBO0352962.1"/>
    </source>
</evidence>